<evidence type="ECO:0000313" key="6">
    <source>
        <dbReference type="Proteomes" id="UP000630445"/>
    </source>
</evidence>
<evidence type="ECO:0000259" key="3">
    <source>
        <dbReference type="PROSITE" id="PS50837"/>
    </source>
</evidence>
<keyword evidence="2" id="KW-0040">ANK repeat</keyword>
<evidence type="ECO:0000256" key="1">
    <source>
        <dbReference type="ARBA" id="ARBA00022737"/>
    </source>
</evidence>
<protein>
    <recommendedName>
        <fullName evidence="3">NACHT domain-containing protein</fullName>
    </recommendedName>
</protein>
<dbReference type="EMBL" id="JACBAF010002045">
    <property type="protein sequence ID" value="KAF7169265.1"/>
    <property type="molecule type" value="Genomic_DNA"/>
</dbReference>
<dbReference type="InterPro" id="IPR002110">
    <property type="entry name" value="Ankyrin_rpt"/>
</dbReference>
<feature type="repeat" description="ANK" evidence="2">
    <location>
        <begin position="756"/>
        <end position="788"/>
    </location>
</feature>
<dbReference type="InterPro" id="IPR036770">
    <property type="entry name" value="Ankyrin_rpt-contain_sf"/>
</dbReference>
<proteinExistence type="predicted"/>
<dbReference type="Gene3D" id="3.40.50.300">
    <property type="entry name" value="P-loop containing nucleotide triphosphate hydrolases"/>
    <property type="match status" value="1"/>
</dbReference>
<sequence>MSFFSDHDSRNVFGSHIFTQNNNTGSGNQFPGAIFSGTVFFGQNESLRSRAINVLKKLNVSQYQDQKDRNPDRIPKTCEWFVTHQKFQAWQANQTSRILWVSANPGCGKSVLVKYLADSILTNCASRAVGYFFFKDDFENQKSITNALCCILHQLFSQNPDLLTETTIVRFEMNESATDSFSELWNILICAAKEQNGREIICLLDALDECEEPGWAQLSKALHRLLMDERQRNGNLRFLITSRPYGRIRRGFEPLQIPEQPVIHLSGESDDEMEKISQEINLFIESRVKAVGARLKLRESEQVLLRDKLTRVPNRTYLWVYLTLDLIESNIDMDKRGIADATSNLPQTVDEAYERILSRSKDHDKARKLLHIVVGAIRPLTVHEMSFALALEKNHQSYSDVDLGSEDRSREYMRDLCGLFITIVDSKIYLLHQTAREFLVQERTPSDFFYLIHQSIKEAFVRDTQKKTSDDLQSLEWRHSLIPETSHSIFTEICVQHLLFTDFMGARPPAENIPEFLDSHVFLDYSAKNWTVHWIGSDTKKDDLKQSLLTLCDAGTARCTTWFQIYWTSKATVFPSDFTSLMIGSYFGLKHVVKHWIGMDGIDLNAKDDAHGRSALSWAAGNGHHAIVKLLTTRWTKLSLRNVLRKKVEVDSADKHKRTPLSWAVLNGHGAVVSLLLDAGAAVDSVDDIGGTPLFYAICTEHADVIKLLMKQGTRVQSKSDIQKELLLSAAQKGHEPVLRILLKGDEDVETKDNKCGRTLLSWASGNGHIAVVKLLLERHADIKSKDSQDGWTPLSWAAENRHEAVTGLLLQKANLESKIPGTEFTFFLYTSDIFS</sequence>
<dbReference type="PANTHER" id="PTHR10039">
    <property type="entry name" value="AMELOGENIN"/>
    <property type="match status" value="1"/>
</dbReference>
<dbReference type="Gene3D" id="1.25.40.20">
    <property type="entry name" value="Ankyrin repeat-containing domain"/>
    <property type="match status" value="3"/>
</dbReference>
<dbReference type="Pfam" id="PF12796">
    <property type="entry name" value="Ank_2"/>
    <property type="match status" value="2"/>
</dbReference>
<dbReference type="Pfam" id="PF22939">
    <property type="entry name" value="WHD_GPIID"/>
    <property type="match status" value="1"/>
</dbReference>
<dbReference type="PROSITE" id="PS50088">
    <property type="entry name" value="ANK_REPEAT"/>
    <property type="match status" value="3"/>
</dbReference>
<dbReference type="Proteomes" id="UP000630445">
    <property type="component" value="Unassembled WGS sequence"/>
</dbReference>
<dbReference type="SMART" id="SM00248">
    <property type="entry name" value="ANK"/>
    <property type="match status" value="8"/>
</dbReference>
<evidence type="ECO:0000256" key="2">
    <source>
        <dbReference type="PROSITE-ProRule" id="PRU00023"/>
    </source>
</evidence>
<feature type="repeat" description="ANK" evidence="2">
    <location>
        <begin position="656"/>
        <end position="688"/>
    </location>
</feature>
<gene>
    <name evidence="4" type="ORF">CNMCM5793_003952</name>
    <name evidence="5" type="ORF">CNMCM6106_004196</name>
</gene>
<dbReference type="PANTHER" id="PTHR10039:SF14">
    <property type="entry name" value="NACHT DOMAIN-CONTAINING PROTEIN"/>
    <property type="match status" value="1"/>
</dbReference>
<keyword evidence="1" id="KW-0677">Repeat</keyword>
<dbReference type="InterPro" id="IPR031353">
    <property type="entry name" value="NACHT_sigma"/>
</dbReference>
<dbReference type="PROSITE" id="PS50297">
    <property type="entry name" value="ANK_REP_REGION"/>
    <property type="match status" value="3"/>
</dbReference>
<dbReference type="SUPFAM" id="SSF52540">
    <property type="entry name" value="P-loop containing nucleoside triphosphate hydrolases"/>
    <property type="match status" value="1"/>
</dbReference>
<dbReference type="Pfam" id="PF24883">
    <property type="entry name" value="NPHP3_N"/>
    <property type="match status" value="1"/>
</dbReference>
<evidence type="ECO:0000313" key="5">
    <source>
        <dbReference type="EMBL" id="KAF7169265.1"/>
    </source>
</evidence>
<feature type="repeat" description="ANK" evidence="2">
    <location>
        <begin position="689"/>
        <end position="721"/>
    </location>
</feature>
<name>A0A8H6PEZ1_9EURO</name>
<dbReference type="Proteomes" id="UP000662466">
    <property type="component" value="Unassembled WGS sequence"/>
</dbReference>
<dbReference type="InterPro" id="IPR054471">
    <property type="entry name" value="GPIID_WHD"/>
</dbReference>
<feature type="domain" description="NACHT" evidence="3">
    <location>
        <begin position="97"/>
        <end position="244"/>
    </location>
</feature>
<reference evidence="4" key="1">
    <citation type="submission" date="2020-06" db="EMBL/GenBank/DDBJ databases">
        <title>Draft genome sequences of strains closely related to Aspergillus parafelis and Aspergillus hiratsukae.</title>
        <authorList>
            <person name="Dos Santos R.A.C."/>
            <person name="Rivero-Menendez O."/>
            <person name="Steenwyk J.L."/>
            <person name="Mead M.E."/>
            <person name="Goldman G.H."/>
            <person name="Alastruey-Izquierdo A."/>
            <person name="Rokas A."/>
        </authorList>
    </citation>
    <scope>NUCLEOTIDE SEQUENCE</scope>
    <source>
        <strain evidence="4">CNM-CM5793</strain>
        <strain evidence="5">CNM-CM6106</strain>
    </source>
</reference>
<organism evidence="4 6">
    <name type="scientific">Aspergillus hiratsukae</name>
    <dbReference type="NCBI Taxonomy" id="1194566"/>
    <lineage>
        <taxon>Eukaryota</taxon>
        <taxon>Fungi</taxon>
        <taxon>Dikarya</taxon>
        <taxon>Ascomycota</taxon>
        <taxon>Pezizomycotina</taxon>
        <taxon>Eurotiomycetes</taxon>
        <taxon>Eurotiomycetidae</taxon>
        <taxon>Eurotiales</taxon>
        <taxon>Aspergillaceae</taxon>
        <taxon>Aspergillus</taxon>
        <taxon>Aspergillus subgen. Fumigati</taxon>
    </lineage>
</organism>
<evidence type="ECO:0000313" key="4">
    <source>
        <dbReference type="EMBL" id="KAF7131017.1"/>
    </source>
</evidence>
<dbReference type="AlphaFoldDB" id="A0A8H6PEZ1"/>
<dbReference type="InterPro" id="IPR027417">
    <property type="entry name" value="P-loop_NTPase"/>
</dbReference>
<dbReference type="EMBL" id="JACBAD010001882">
    <property type="protein sequence ID" value="KAF7131017.1"/>
    <property type="molecule type" value="Genomic_DNA"/>
</dbReference>
<accession>A0A8H6PEZ1</accession>
<comment type="caution">
    <text evidence="4">The sequence shown here is derived from an EMBL/GenBank/DDBJ whole genome shotgun (WGS) entry which is preliminary data.</text>
</comment>
<dbReference type="OrthoDB" id="20872at2759"/>
<keyword evidence="6" id="KW-1185">Reference proteome</keyword>
<dbReference type="SUPFAM" id="SSF48403">
    <property type="entry name" value="Ankyrin repeat"/>
    <property type="match status" value="1"/>
</dbReference>
<dbReference type="Pfam" id="PF17106">
    <property type="entry name" value="NACHT_sigma"/>
    <property type="match status" value="1"/>
</dbReference>
<dbReference type="InterPro" id="IPR007111">
    <property type="entry name" value="NACHT_NTPase"/>
</dbReference>
<dbReference type="InterPro" id="IPR056884">
    <property type="entry name" value="NPHP3-like_N"/>
</dbReference>
<dbReference type="PROSITE" id="PS50837">
    <property type="entry name" value="NACHT"/>
    <property type="match status" value="1"/>
</dbReference>